<keyword evidence="1 3" id="KW-0812">Transmembrane</keyword>
<feature type="compositionally biased region" description="Polar residues" evidence="2">
    <location>
        <begin position="250"/>
        <end position="263"/>
    </location>
</feature>
<feature type="domain" description="CNNM transmembrane" evidence="4">
    <location>
        <begin position="1"/>
        <end position="164"/>
    </location>
</feature>
<dbReference type="GO" id="GO:0010960">
    <property type="term" value="P:magnesium ion homeostasis"/>
    <property type="evidence" value="ECO:0007669"/>
    <property type="project" value="InterPro"/>
</dbReference>
<keyword evidence="6" id="KW-1185">Reference proteome</keyword>
<evidence type="ECO:0000313" key="5">
    <source>
        <dbReference type="EMBL" id="PWN45666.1"/>
    </source>
</evidence>
<evidence type="ECO:0000313" key="6">
    <source>
        <dbReference type="Proteomes" id="UP000245783"/>
    </source>
</evidence>
<protein>
    <submittedName>
        <fullName evidence="5">DUF21-domain-containing protein</fullName>
    </submittedName>
</protein>
<dbReference type="InterPro" id="IPR002550">
    <property type="entry name" value="CNNM"/>
</dbReference>
<feature type="transmembrane region" description="Helical" evidence="3">
    <location>
        <begin position="100"/>
        <end position="120"/>
    </location>
</feature>
<feature type="region of interest" description="Disordered" evidence="2">
    <location>
        <begin position="416"/>
        <end position="447"/>
    </location>
</feature>
<dbReference type="OrthoDB" id="5353557at2759"/>
<accession>A0A316W6U5</accession>
<evidence type="ECO:0000256" key="3">
    <source>
        <dbReference type="SAM" id="Phobius"/>
    </source>
</evidence>
<evidence type="ECO:0000259" key="4">
    <source>
        <dbReference type="PROSITE" id="PS51846"/>
    </source>
</evidence>
<feature type="non-terminal residue" evidence="5">
    <location>
        <position position="477"/>
    </location>
</feature>
<dbReference type="Gene3D" id="3.10.580.10">
    <property type="entry name" value="CBS-domain"/>
    <property type="match status" value="3"/>
</dbReference>
<dbReference type="GO" id="GO:0016020">
    <property type="term" value="C:membrane"/>
    <property type="evidence" value="ECO:0007669"/>
    <property type="project" value="UniProtKB-UniRule"/>
</dbReference>
<feature type="compositionally biased region" description="Low complexity" evidence="2">
    <location>
        <begin position="265"/>
        <end position="280"/>
    </location>
</feature>
<dbReference type="SUPFAM" id="SSF54631">
    <property type="entry name" value="CBS-domain pair"/>
    <property type="match status" value="1"/>
</dbReference>
<dbReference type="InParanoid" id="A0A316W6U5"/>
<evidence type="ECO:0000256" key="2">
    <source>
        <dbReference type="SAM" id="MobiDB-lite"/>
    </source>
</evidence>
<sequence length="477" mass="51368">MFAGLTLGYFSLDETALAVLAQTGTPKQRRAAEKILPVRKDGHLLLTTLLVANMIFNECLPIIIDQVLPPVPAVALAIVLVIIFAEIIPQSVCSRYGLQIGAAMAPAVRVVMILLWPVAWPVSRVLHWALGPHHGTVYRRAELKELVNMHAATGGHGGDLKGDTVMIIGGALDLQEKVAKQAMTSIEDVFMLPLDARLDYPTLEQVVRSGHSRIPIYIEVDVQLGKSNAGTETPSRRGLLSAFSRKTSSAGNLQHANLTTPSPDGQATSAVASAGSGSPSGPIDVVKRKKIIGMLLVKQLILLDPEDATPVQDLVINALPEVPFDEPLLTMLNAFQEGRSHMAIVSSRPRRAFAEAGSELGSKASLTITAQTSATRSSSPNDSPTSTVQDHTSKRSAWLKRLGLQHDQDDADKLESGIKSEKSDSEEKPGVDAAKLHSEESNEVHSEYGMPIGIITLEDLLEELLQEEIFDEHDAEG</sequence>
<dbReference type="PROSITE" id="PS51846">
    <property type="entry name" value="CNNM"/>
    <property type="match status" value="1"/>
</dbReference>
<evidence type="ECO:0000256" key="1">
    <source>
        <dbReference type="PROSITE-ProRule" id="PRU01193"/>
    </source>
</evidence>
<feature type="transmembrane region" description="Helical" evidence="3">
    <location>
        <begin position="70"/>
        <end position="88"/>
    </location>
</feature>
<dbReference type="RefSeq" id="XP_025372826.1">
    <property type="nucleotide sequence ID" value="XM_025511623.1"/>
</dbReference>
<feature type="compositionally biased region" description="Basic and acidic residues" evidence="2">
    <location>
        <begin position="416"/>
        <end position="446"/>
    </location>
</feature>
<proteinExistence type="predicted"/>
<dbReference type="PANTHER" id="PTHR12064">
    <property type="entry name" value="METAL TRANSPORTER CNNM"/>
    <property type="match status" value="1"/>
</dbReference>
<reference evidence="5 6" key="1">
    <citation type="journal article" date="2018" name="Mol. Biol. Evol.">
        <title>Broad Genomic Sampling Reveals a Smut Pathogenic Ancestry of the Fungal Clade Ustilaginomycotina.</title>
        <authorList>
            <person name="Kijpornyongpan T."/>
            <person name="Mondo S.J."/>
            <person name="Barry K."/>
            <person name="Sandor L."/>
            <person name="Lee J."/>
            <person name="Lipzen A."/>
            <person name="Pangilinan J."/>
            <person name="LaButti K."/>
            <person name="Hainaut M."/>
            <person name="Henrissat B."/>
            <person name="Grigoriev I.V."/>
            <person name="Spatafora J.W."/>
            <person name="Aime M.C."/>
        </authorList>
    </citation>
    <scope>NUCLEOTIDE SEQUENCE [LARGE SCALE GENOMIC DNA]</scope>
    <source>
        <strain evidence="5 6">MCA 4658</strain>
    </source>
</reference>
<feature type="region of interest" description="Disordered" evidence="2">
    <location>
        <begin position="364"/>
        <end position="394"/>
    </location>
</feature>
<name>A0A316W6U5_9BASI</name>
<feature type="region of interest" description="Disordered" evidence="2">
    <location>
        <begin position="250"/>
        <end position="280"/>
    </location>
</feature>
<organism evidence="5 6">
    <name type="scientific">Ceraceosorus guamensis</name>
    <dbReference type="NCBI Taxonomy" id="1522189"/>
    <lineage>
        <taxon>Eukaryota</taxon>
        <taxon>Fungi</taxon>
        <taxon>Dikarya</taxon>
        <taxon>Basidiomycota</taxon>
        <taxon>Ustilaginomycotina</taxon>
        <taxon>Exobasidiomycetes</taxon>
        <taxon>Ceraceosorales</taxon>
        <taxon>Ceraceosoraceae</taxon>
        <taxon>Ceraceosorus</taxon>
    </lineage>
</organism>
<feature type="compositionally biased region" description="Polar residues" evidence="2">
    <location>
        <begin position="364"/>
        <end position="390"/>
    </location>
</feature>
<gene>
    <name evidence="5" type="ORF">IE81DRAFT_285153</name>
</gene>
<keyword evidence="1 3" id="KW-1133">Transmembrane helix</keyword>
<dbReference type="EMBL" id="KZ819354">
    <property type="protein sequence ID" value="PWN45666.1"/>
    <property type="molecule type" value="Genomic_DNA"/>
</dbReference>
<dbReference type="AlphaFoldDB" id="A0A316W6U5"/>
<keyword evidence="1 3" id="KW-0472">Membrane</keyword>
<dbReference type="GO" id="GO:0005737">
    <property type="term" value="C:cytoplasm"/>
    <property type="evidence" value="ECO:0007669"/>
    <property type="project" value="TreeGrafter"/>
</dbReference>
<dbReference type="InterPro" id="IPR045095">
    <property type="entry name" value="ACDP"/>
</dbReference>
<dbReference type="GO" id="GO:0030026">
    <property type="term" value="P:intracellular manganese ion homeostasis"/>
    <property type="evidence" value="ECO:0007669"/>
    <property type="project" value="TreeGrafter"/>
</dbReference>
<dbReference type="InterPro" id="IPR046342">
    <property type="entry name" value="CBS_dom_sf"/>
</dbReference>
<dbReference type="GeneID" id="37033493"/>
<dbReference type="STRING" id="1522189.A0A316W6U5"/>
<dbReference type="PANTHER" id="PTHR12064:SF90">
    <property type="entry name" value="CNNM TRANSMEMBRANE DOMAIN-CONTAINING PROTEIN"/>
    <property type="match status" value="1"/>
</dbReference>
<dbReference type="Pfam" id="PF01595">
    <property type="entry name" value="CNNM"/>
    <property type="match status" value="1"/>
</dbReference>
<dbReference type="Proteomes" id="UP000245783">
    <property type="component" value="Unassembled WGS sequence"/>
</dbReference>